<feature type="transmembrane region" description="Helical" evidence="1">
    <location>
        <begin position="66"/>
        <end position="87"/>
    </location>
</feature>
<dbReference type="AlphaFoldDB" id="A0A380BJE1"/>
<keyword evidence="1" id="KW-0472">Membrane</keyword>
<reference evidence="2 3" key="1">
    <citation type="submission" date="2018-06" db="EMBL/GenBank/DDBJ databases">
        <authorList>
            <consortium name="Pathogen Informatics"/>
            <person name="Doyle S."/>
        </authorList>
    </citation>
    <scope>NUCLEOTIDE SEQUENCE [LARGE SCALE GENOMIC DNA]</scope>
    <source>
        <strain evidence="2 3">NCTC11388</strain>
    </source>
</reference>
<feature type="transmembrane region" description="Helical" evidence="1">
    <location>
        <begin position="107"/>
        <end position="126"/>
    </location>
</feature>
<organism evidence="2 3">
    <name type="scientific">Sphingobacterium spiritivorum</name>
    <name type="common">Flavobacterium spiritivorum</name>
    <dbReference type="NCBI Taxonomy" id="258"/>
    <lineage>
        <taxon>Bacteria</taxon>
        <taxon>Pseudomonadati</taxon>
        <taxon>Bacteroidota</taxon>
        <taxon>Sphingobacteriia</taxon>
        <taxon>Sphingobacteriales</taxon>
        <taxon>Sphingobacteriaceae</taxon>
        <taxon>Sphingobacterium</taxon>
    </lineage>
</organism>
<accession>A0A380BJE1</accession>
<dbReference type="EMBL" id="UGYW01000002">
    <property type="protein sequence ID" value="SUJ02255.1"/>
    <property type="molecule type" value="Genomic_DNA"/>
</dbReference>
<name>A0A380BJE1_SPHSI</name>
<proteinExistence type="predicted"/>
<protein>
    <submittedName>
        <fullName evidence="2">Uncharacterized protein</fullName>
    </submittedName>
</protein>
<keyword evidence="1" id="KW-0812">Transmembrane</keyword>
<keyword evidence="1" id="KW-1133">Transmembrane helix</keyword>
<evidence type="ECO:0000313" key="3">
    <source>
        <dbReference type="Proteomes" id="UP000254893"/>
    </source>
</evidence>
<dbReference type="Proteomes" id="UP000254893">
    <property type="component" value="Unassembled WGS sequence"/>
</dbReference>
<sequence length="136" mass="16714">MNRIKRAYYYLFYKFYKMSESAPSRWLSDWKAGIIIIALEIWLLIGTIVYYNIFINRYFYLKKSDFIFIGLIVVVFNYFTFIHNDVWKVYIKEFESLPKEMNKKGSWAVFGLVMFVIMFVVLAFYLKFQINWDQYR</sequence>
<evidence type="ECO:0000256" key="1">
    <source>
        <dbReference type="SAM" id="Phobius"/>
    </source>
</evidence>
<feature type="transmembrane region" description="Helical" evidence="1">
    <location>
        <begin position="32"/>
        <end position="54"/>
    </location>
</feature>
<gene>
    <name evidence="2" type="ORF">NCTC11388_00955</name>
</gene>
<dbReference type="RefSeq" id="WP_147284206.1">
    <property type="nucleotide sequence ID" value="NZ_JBPFRE010000011.1"/>
</dbReference>
<evidence type="ECO:0000313" key="2">
    <source>
        <dbReference type="EMBL" id="SUJ02255.1"/>
    </source>
</evidence>